<evidence type="ECO:0000313" key="2">
    <source>
        <dbReference type="EMBL" id="EDP55875.1"/>
    </source>
</evidence>
<dbReference type="HOGENOM" id="CLU_2482931_0_0_1"/>
<feature type="compositionally biased region" description="Basic and acidic residues" evidence="1">
    <location>
        <begin position="46"/>
        <end position="87"/>
    </location>
</feature>
<accession>B0XP32</accession>
<keyword evidence="3" id="KW-1185">Reference proteome</keyword>
<evidence type="ECO:0000256" key="1">
    <source>
        <dbReference type="SAM" id="MobiDB-lite"/>
    </source>
</evidence>
<dbReference type="AlphaFoldDB" id="B0XP32"/>
<name>B0XP32_ASPFC</name>
<sequence>MRPVVAHNRAGITTYGHAEDGLLGLVNVTLGHVDGCEGRKLRKKRREEMGLSVKEEQDTSKRMGGEKRGRGTGREREERKIASEGLL</sequence>
<dbReference type="EMBL" id="DS499594">
    <property type="protein sequence ID" value="EDP55875.1"/>
    <property type="molecule type" value="Genomic_DNA"/>
</dbReference>
<organism evidence="2 3">
    <name type="scientific">Aspergillus fumigatus (strain CBS 144.89 / FGSC A1163 / CEA10)</name>
    <name type="common">Neosartorya fumigata</name>
    <dbReference type="NCBI Taxonomy" id="451804"/>
    <lineage>
        <taxon>Eukaryota</taxon>
        <taxon>Fungi</taxon>
        <taxon>Dikarya</taxon>
        <taxon>Ascomycota</taxon>
        <taxon>Pezizomycotina</taxon>
        <taxon>Eurotiomycetes</taxon>
        <taxon>Eurotiomycetidae</taxon>
        <taxon>Eurotiales</taxon>
        <taxon>Aspergillaceae</taxon>
        <taxon>Aspergillus</taxon>
        <taxon>Aspergillus subgen. Fumigati</taxon>
    </lineage>
</organism>
<protein>
    <submittedName>
        <fullName evidence="2">Uncharacterized protein</fullName>
    </submittedName>
</protein>
<proteinExistence type="predicted"/>
<evidence type="ECO:0000313" key="3">
    <source>
        <dbReference type="Proteomes" id="UP000001699"/>
    </source>
</evidence>
<dbReference type="VEuPathDB" id="FungiDB:AFUB_005750"/>
<reference evidence="2 3" key="1">
    <citation type="journal article" date="2008" name="PLoS Genet.">
        <title>Genomic islands in the pathogenic filamentous fungus Aspergillus fumigatus.</title>
        <authorList>
            <person name="Fedorova N.D."/>
            <person name="Khaldi N."/>
            <person name="Joardar V.S."/>
            <person name="Maiti R."/>
            <person name="Amedeo P."/>
            <person name="Anderson M.J."/>
            <person name="Crabtree J."/>
            <person name="Silva J.C."/>
            <person name="Badger J.H."/>
            <person name="Albarraq A."/>
            <person name="Angiuoli S."/>
            <person name="Bussey H."/>
            <person name="Bowyer P."/>
            <person name="Cotty P.J."/>
            <person name="Dyer P.S."/>
            <person name="Egan A."/>
            <person name="Galens K."/>
            <person name="Fraser-Liggett C.M."/>
            <person name="Haas B.J."/>
            <person name="Inman J.M."/>
            <person name="Kent R."/>
            <person name="Lemieux S."/>
            <person name="Malavazi I."/>
            <person name="Orvis J."/>
            <person name="Roemer T."/>
            <person name="Ronning C.M."/>
            <person name="Sundaram J.P."/>
            <person name="Sutton G."/>
            <person name="Turner G."/>
            <person name="Venter J.C."/>
            <person name="White O.R."/>
            <person name="Whitty B.R."/>
            <person name="Youngman P."/>
            <person name="Wolfe K.H."/>
            <person name="Goldman G.H."/>
            <person name="Wortman J.R."/>
            <person name="Jiang B."/>
            <person name="Denning D.W."/>
            <person name="Nierman W.C."/>
        </authorList>
    </citation>
    <scope>NUCLEOTIDE SEQUENCE [LARGE SCALE GENOMIC DNA]</scope>
    <source>
        <strain evidence="3">CBS 144.89 / FGSC A1163 / CEA10</strain>
    </source>
</reference>
<feature type="region of interest" description="Disordered" evidence="1">
    <location>
        <begin position="39"/>
        <end position="87"/>
    </location>
</feature>
<gene>
    <name evidence="2" type="ORF">AFUB_005750</name>
</gene>
<dbReference type="Proteomes" id="UP000001699">
    <property type="component" value="Unassembled WGS sequence"/>
</dbReference>